<dbReference type="EMBL" id="CAJEWN010000240">
    <property type="protein sequence ID" value="CAD2174641.1"/>
    <property type="molecule type" value="Genomic_DNA"/>
</dbReference>
<dbReference type="Proteomes" id="UP000580250">
    <property type="component" value="Unassembled WGS sequence"/>
</dbReference>
<evidence type="ECO:0000256" key="2">
    <source>
        <dbReference type="SAM" id="SignalP"/>
    </source>
</evidence>
<dbReference type="InterPro" id="IPR036908">
    <property type="entry name" value="RlpA-like_sf"/>
</dbReference>
<feature type="signal peptide" evidence="2">
    <location>
        <begin position="1"/>
        <end position="27"/>
    </location>
</feature>
<dbReference type="AlphaFoldDB" id="A0A6V7VK96"/>
<comment type="caution">
    <text evidence="3">The sequence shown here is derived from an EMBL/GenBank/DDBJ whole genome shotgun (WGS) entry which is preliminary data.</text>
</comment>
<reference evidence="3 4" key="1">
    <citation type="submission" date="2020-08" db="EMBL/GenBank/DDBJ databases">
        <authorList>
            <person name="Koutsovoulos G."/>
            <person name="Danchin GJ E."/>
        </authorList>
    </citation>
    <scope>NUCLEOTIDE SEQUENCE [LARGE SCALE GENOMIC DNA]</scope>
</reference>
<gene>
    <name evidence="3" type="ORF">MENT_LOCUS26325</name>
</gene>
<sequence>MLKNLFNSILLISFFLILLNLFNEANCKFGLPRSPGSQPSGQPNVKQGGQQGGQPSGHPGSSSSDKNVLVIPPLYTPEQTGLNYDKAIGVIDKFLNIRYFGNFSFHPFAPDASNSGGECGLGTLYKYHAGFSSELIIPDPLGKNWVPAKFNPKQYIRNDKVCIGICAKIEANGKTLILPLMDETSWLAHNQLDLSEAAFKYLESNPNAGWVPAYITYQKC</sequence>
<accession>A0A6V7VK96</accession>
<feature type="region of interest" description="Disordered" evidence="1">
    <location>
        <begin position="33"/>
        <end position="64"/>
    </location>
</feature>
<evidence type="ECO:0000313" key="3">
    <source>
        <dbReference type="EMBL" id="CAD2174641.1"/>
    </source>
</evidence>
<protein>
    <submittedName>
        <fullName evidence="3">Uncharacterized protein</fullName>
    </submittedName>
</protein>
<organism evidence="3 4">
    <name type="scientific">Meloidogyne enterolobii</name>
    <name type="common">Root-knot nematode worm</name>
    <name type="synonym">Meloidogyne mayaguensis</name>
    <dbReference type="NCBI Taxonomy" id="390850"/>
    <lineage>
        <taxon>Eukaryota</taxon>
        <taxon>Metazoa</taxon>
        <taxon>Ecdysozoa</taxon>
        <taxon>Nematoda</taxon>
        <taxon>Chromadorea</taxon>
        <taxon>Rhabditida</taxon>
        <taxon>Tylenchina</taxon>
        <taxon>Tylenchomorpha</taxon>
        <taxon>Tylenchoidea</taxon>
        <taxon>Meloidogynidae</taxon>
        <taxon>Meloidogyninae</taxon>
        <taxon>Meloidogyne</taxon>
    </lineage>
</organism>
<keyword evidence="2" id="KW-0732">Signal</keyword>
<feature type="compositionally biased region" description="Low complexity" evidence="1">
    <location>
        <begin position="34"/>
        <end position="48"/>
    </location>
</feature>
<feature type="chain" id="PRO_5027812555" evidence="2">
    <location>
        <begin position="28"/>
        <end position="220"/>
    </location>
</feature>
<dbReference type="OrthoDB" id="623670at2759"/>
<dbReference type="Gene3D" id="2.40.40.10">
    <property type="entry name" value="RlpA-like domain"/>
    <property type="match status" value="1"/>
</dbReference>
<name>A0A6V7VK96_MELEN</name>
<proteinExistence type="predicted"/>
<evidence type="ECO:0000313" key="4">
    <source>
        <dbReference type="Proteomes" id="UP000580250"/>
    </source>
</evidence>
<evidence type="ECO:0000256" key="1">
    <source>
        <dbReference type="SAM" id="MobiDB-lite"/>
    </source>
</evidence>
<dbReference type="SUPFAM" id="SSF50685">
    <property type="entry name" value="Barwin-like endoglucanases"/>
    <property type="match status" value="1"/>
</dbReference>